<comment type="caution">
    <text evidence="1">The sequence shown here is derived from an EMBL/GenBank/DDBJ whole genome shotgun (WGS) entry which is preliminary data.</text>
</comment>
<sequence length="104" mass="12412">MSTTFLKKETEIAFNYFNEAVIEIDDNYLFESNINDLLKFLHANKFSINDVLEFYGNSDLQDEFDILRLMQWLYISDKHKENNTIAKNEHGYLVLFTDDDEEEI</sequence>
<proteinExistence type="predicted"/>
<dbReference type="Proteomes" id="UP000285579">
    <property type="component" value="Unassembled WGS sequence"/>
</dbReference>
<dbReference type="AlphaFoldDB" id="A0AAQ0LVN1"/>
<dbReference type="EMBL" id="QXUI01000031">
    <property type="protein sequence ID" value="RIM90438.1"/>
    <property type="molecule type" value="Genomic_DNA"/>
</dbReference>
<reference evidence="1 2" key="1">
    <citation type="journal article" date="2016" name="Front. Microbiol.">
        <title>Comprehensive Phylogenetic Analysis of Bovine Non-aureus Staphylococci Species Based on Whole-Genome Sequencing.</title>
        <authorList>
            <person name="Naushad S."/>
            <person name="Barkema H.W."/>
            <person name="Luby C."/>
            <person name="Condas L.A."/>
            <person name="Nobrega D.B."/>
            <person name="Carson D.A."/>
            <person name="De Buck J."/>
        </authorList>
    </citation>
    <scope>NUCLEOTIDE SEQUENCE [LARGE SCALE GENOMIC DNA]</scope>
    <source>
        <strain evidence="1 2">SNUC 1349</strain>
    </source>
</reference>
<evidence type="ECO:0000313" key="1">
    <source>
        <dbReference type="EMBL" id="RIM90438.1"/>
    </source>
</evidence>
<dbReference type="RefSeq" id="WP_119555776.1">
    <property type="nucleotide sequence ID" value="NZ_QXUI01000031.1"/>
</dbReference>
<evidence type="ECO:0000313" key="2">
    <source>
        <dbReference type="Proteomes" id="UP000285579"/>
    </source>
</evidence>
<organism evidence="1 2">
    <name type="scientific">Staphylococcus xylosus</name>
    <dbReference type="NCBI Taxonomy" id="1288"/>
    <lineage>
        <taxon>Bacteria</taxon>
        <taxon>Bacillati</taxon>
        <taxon>Bacillota</taxon>
        <taxon>Bacilli</taxon>
        <taxon>Bacillales</taxon>
        <taxon>Staphylococcaceae</taxon>
        <taxon>Staphylococcus</taxon>
    </lineage>
</organism>
<gene>
    <name evidence="1" type="ORF">BU104_14420</name>
</gene>
<protein>
    <submittedName>
        <fullName evidence="1">Uncharacterized protein</fullName>
    </submittedName>
</protein>
<accession>A0AAQ0LVN1</accession>
<name>A0AAQ0LVN1_STAXY</name>